<dbReference type="AlphaFoldDB" id="A0A7S1M8Y3"/>
<dbReference type="InterPro" id="IPR016201">
    <property type="entry name" value="PSI"/>
</dbReference>
<feature type="domain" description="PSI" evidence="3">
    <location>
        <begin position="29"/>
        <end position="86"/>
    </location>
</feature>
<organism evidence="4">
    <name type="scientific">Neobodo designis</name>
    <name type="common">Flagellated protozoan</name>
    <name type="synonym">Bodo designis</name>
    <dbReference type="NCBI Taxonomy" id="312471"/>
    <lineage>
        <taxon>Eukaryota</taxon>
        <taxon>Discoba</taxon>
        <taxon>Euglenozoa</taxon>
        <taxon>Kinetoplastea</taxon>
        <taxon>Metakinetoplastina</taxon>
        <taxon>Neobodonida</taxon>
        <taxon>Neobodo</taxon>
    </lineage>
</organism>
<reference evidence="4" key="1">
    <citation type="submission" date="2021-01" db="EMBL/GenBank/DDBJ databases">
        <authorList>
            <person name="Corre E."/>
            <person name="Pelletier E."/>
            <person name="Niang G."/>
            <person name="Scheremetjew M."/>
            <person name="Finn R."/>
            <person name="Kale V."/>
            <person name="Holt S."/>
            <person name="Cochrane G."/>
            <person name="Meng A."/>
            <person name="Brown T."/>
            <person name="Cohen L."/>
        </authorList>
    </citation>
    <scope>NUCLEOTIDE SEQUENCE</scope>
    <source>
        <strain evidence="4">CCAP 1951/1</strain>
    </source>
</reference>
<feature type="domain" description="PSI" evidence="3">
    <location>
        <begin position="424"/>
        <end position="512"/>
    </location>
</feature>
<accession>A0A7S1M8Y3</accession>
<dbReference type="EMBL" id="HBGF01029103">
    <property type="protein sequence ID" value="CAD9124832.1"/>
    <property type="molecule type" value="Transcribed_RNA"/>
</dbReference>
<evidence type="ECO:0000256" key="1">
    <source>
        <dbReference type="ARBA" id="ARBA00023180"/>
    </source>
</evidence>
<name>A0A7S1M8Y3_NEODS</name>
<keyword evidence="2" id="KW-0732">Signal</keyword>
<dbReference type="SMART" id="SM00423">
    <property type="entry name" value="PSI"/>
    <property type="match status" value="2"/>
</dbReference>
<evidence type="ECO:0000256" key="2">
    <source>
        <dbReference type="SAM" id="SignalP"/>
    </source>
</evidence>
<sequence length="694" mass="74299">MRPALTIATALLVFAAVARAQSPPAPSDHCEQFATCADCVANYLCGWCSTPVIYQGNITGKNCAGYNKNGKDPFQCNGVYSIEECQEGYECDLDNFQCKIAGKGNGKTLQECEANCTNEGQVYLCNHTDLKCHEVPRGTPGSASYSVCEASCAHPSAHPSPPTPHSPAPPAAVYACNGTTGKCELSQPGKGSSLQVCEEQCHKSSNQTLYYCNSIEHKCVVAPKGFPGEDKAECEKMCLPHPNPGPPPMFEGTWRGVQINNGYKVGEFDFFCDQTSVVFVDVQSATTIKGTPYNVQNGESADLWIKVTAGPGAGQTIKVIGQDDGRGPETKFLLAAFSAAGGATPDSITSAMSSSSGDTVYFFSACVGTPECHFTMPNSLLRRRGSRLLDHVRRHHQHHKRGTDSDVQHFADARAEHALGETDPCAAYAANCSYCLAHPFCGWCSSDVTYKDGKKGTQCAGFATSPNATNPFICEGRYSTLACTAGWTCNEQTFQCVQNATPGNGFPQKECEEVCRPTPSPTPQQQQYVCNITTKQCYKCEEKHCPGSMPEGACAAACVKPHKGPSTIVIGMWRGIEIQRGYPLVEIDYVFNQSSLTAYRNGELDFEASVTSFGGDEMIFDVTSGNGAGSKFSAEYTVANQGSGMVEAMTIAMSAADGPIPDSYSGPMQTKGQKELVMTKCQDSPCKFAPPSQP</sequence>
<evidence type="ECO:0000259" key="3">
    <source>
        <dbReference type="SMART" id="SM00423"/>
    </source>
</evidence>
<evidence type="ECO:0000313" key="4">
    <source>
        <dbReference type="EMBL" id="CAD9124832.1"/>
    </source>
</evidence>
<gene>
    <name evidence="4" type="ORF">NDES1114_LOCUS19300</name>
</gene>
<protein>
    <recommendedName>
        <fullName evidence="3">PSI domain-containing protein</fullName>
    </recommendedName>
</protein>
<keyword evidence="1" id="KW-0325">Glycoprotein</keyword>
<proteinExistence type="predicted"/>
<feature type="chain" id="PRO_5030924438" description="PSI domain-containing protein" evidence="2">
    <location>
        <begin position="21"/>
        <end position="694"/>
    </location>
</feature>
<feature type="signal peptide" evidence="2">
    <location>
        <begin position="1"/>
        <end position="20"/>
    </location>
</feature>